<dbReference type="EMBL" id="FOCG01000001">
    <property type="protein sequence ID" value="SEM71414.1"/>
    <property type="molecule type" value="Genomic_DNA"/>
</dbReference>
<comment type="similarity">
    <text evidence="2">Belongs to the bacterial solute-binding protein 2 family.</text>
</comment>
<dbReference type="PANTHER" id="PTHR46847:SF1">
    <property type="entry name" value="D-ALLOSE-BINDING PERIPLASMIC PROTEIN-RELATED"/>
    <property type="match status" value="1"/>
</dbReference>
<dbReference type="CDD" id="cd20006">
    <property type="entry name" value="PBP1_ABC_sugar_binding-like"/>
    <property type="match status" value="1"/>
</dbReference>
<evidence type="ECO:0000256" key="3">
    <source>
        <dbReference type="ARBA" id="ARBA00022729"/>
    </source>
</evidence>
<dbReference type="STRING" id="474960.SAMN05216180_1406"/>
<dbReference type="GO" id="GO:0030246">
    <property type="term" value="F:carbohydrate binding"/>
    <property type="evidence" value="ECO:0007669"/>
    <property type="project" value="UniProtKB-ARBA"/>
</dbReference>
<protein>
    <submittedName>
        <fullName evidence="5">Monosaccharide ABC transporter substrate-binding protein, CUT2 family</fullName>
    </submittedName>
</protein>
<name>A0A1H8AN51_9FIRM</name>
<evidence type="ECO:0000256" key="1">
    <source>
        <dbReference type="ARBA" id="ARBA00004196"/>
    </source>
</evidence>
<dbReference type="AlphaFoldDB" id="A0A1H8AN51"/>
<evidence type="ECO:0000259" key="4">
    <source>
        <dbReference type="Pfam" id="PF13407"/>
    </source>
</evidence>
<accession>A0A1H8AN51</accession>
<proteinExistence type="inferred from homology"/>
<comment type="subcellular location">
    <subcellularLocation>
        <location evidence="1">Cell envelope</location>
    </subcellularLocation>
</comment>
<dbReference type="RefSeq" id="WP_092753008.1">
    <property type="nucleotide sequence ID" value="NZ_FOCG01000001.1"/>
</dbReference>
<organism evidence="5 6">
    <name type="scientific">Hydrogenoanaerobacterium saccharovorans</name>
    <dbReference type="NCBI Taxonomy" id="474960"/>
    <lineage>
        <taxon>Bacteria</taxon>
        <taxon>Bacillati</taxon>
        <taxon>Bacillota</taxon>
        <taxon>Clostridia</taxon>
        <taxon>Eubacteriales</taxon>
        <taxon>Oscillospiraceae</taxon>
        <taxon>Hydrogenoanaerobacterium</taxon>
    </lineage>
</organism>
<dbReference type="GO" id="GO:0030313">
    <property type="term" value="C:cell envelope"/>
    <property type="evidence" value="ECO:0007669"/>
    <property type="project" value="UniProtKB-SubCell"/>
</dbReference>
<keyword evidence="3" id="KW-0732">Signal</keyword>
<dbReference type="InterPro" id="IPR028082">
    <property type="entry name" value="Peripla_BP_I"/>
</dbReference>
<sequence length="329" mass="36716">MNGKVMKITIRVILAVMILSFLIFTLSTFTQSDKSKMNIMFIAKSSQSNFWKTAFQGARAAGNEYNVNVVIQAPETEEDYGKQNEMLQWAIDNSVDAVVFSACDFDKSVKAAERVIDAGIPVISIDSPINSSKELMMIGTDNILAGVQAGEKLAELTDYKGKVGIINFEEGSANGMQRERGCLDAILKYPNMEVVDIRYTLSNIENPKLNTIDMLKENPEINAIATFNEWTTLGVGEALKEMDIDKDKIAVIGFDNNLKSIEQLERGIFDGLIVQNPFAMGYIGIQQAIEYKKNKQHEDFIDTGTKVITAENMYNIENQKLLFPFSNVK</sequence>
<dbReference type="Gene3D" id="3.40.50.2300">
    <property type="match status" value="2"/>
</dbReference>
<dbReference type="Pfam" id="PF13407">
    <property type="entry name" value="Peripla_BP_4"/>
    <property type="match status" value="1"/>
</dbReference>
<gene>
    <name evidence="5" type="ORF">SAMN05216180_1406</name>
</gene>
<dbReference type="Proteomes" id="UP000199158">
    <property type="component" value="Unassembled WGS sequence"/>
</dbReference>
<evidence type="ECO:0000313" key="5">
    <source>
        <dbReference type="EMBL" id="SEM71414.1"/>
    </source>
</evidence>
<dbReference type="OrthoDB" id="569491at2"/>
<dbReference type="SUPFAM" id="SSF53822">
    <property type="entry name" value="Periplasmic binding protein-like I"/>
    <property type="match status" value="1"/>
</dbReference>
<keyword evidence="6" id="KW-1185">Reference proteome</keyword>
<dbReference type="PANTHER" id="PTHR46847">
    <property type="entry name" value="D-ALLOSE-BINDING PERIPLASMIC PROTEIN-RELATED"/>
    <property type="match status" value="1"/>
</dbReference>
<feature type="domain" description="Periplasmic binding protein" evidence="4">
    <location>
        <begin position="39"/>
        <end position="295"/>
    </location>
</feature>
<reference evidence="5 6" key="1">
    <citation type="submission" date="2016-10" db="EMBL/GenBank/DDBJ databases">
        <authorList>
            <person name="de Groot N.N."/>
        </authorList>
    </citation>
    <scope>NUCLEOTIDE SEQUENCE [LARGE SCALE GENOMIC DNA]</scope>
    <source>
        <strain evidence="5 6">CGMCC 1.5070</strain>
    </source>
</reference>
<evidence type="ECO:0000313" key="6">
    <source>
        <dbReference type="Proteomes" id="UP000199158"/>
    </source>
</evidence>
<evidence type="ECO:0000256" key="2">
    <source>
        <dbReference type="ARBA" id="ARBA00007639"/>
    </source>
</evidence>
<dbReference type="InterPro" id="IPR025997">
    <property type="entry name" value="SBP_2_dom"/>
</dbReference>